<dbReference type="EMBL" id="AZEY01000101">
    <property type="protein sequence ID" value="KRL63732.1"/>
    <property type="molecule type" value="Genomic_DNA"/>
</dbReference>
<sequence length="302" mass="34418">MGAFSIFDYDIMDCVYGGQGLKKIEVGQKFVSQHIYLFRCPLCDTPFEKVIGLSLVCPNGHAFDFSKKGTLYFLTKQANNEYDREMLLARHRILQAGLFDQIIQEISGHLNDKSETILDVGCGEATPLTRLLQSRVSHDIAVGFDISKDGIQLATQQPVDAFFCVADLAHLPFNDHRFSTIIDLFSPSAYGEFNRVIQPGGKLIKIIPNSGYLRELRELLFGQHQKNSTYSNQQVYQLFLKHYPNATINKINYQFEIPAELRHDMMIMTPMHWGKDKYPNADQLVDRLTSITIDVSILINQF</sequence>
<evidence type="ECO:0000313" key="6">
    <source>
        <dbReference type="Proteomes" id="UP000052013"/>
    </source>
</evidence>
<dbReference type="GO" id="GO:0046872">
    <property type="term" value="F:metal ion binding"/>
    <property type="evidence" value="ECO:0007669"/>
    <property type="project" value="UniProtKB-KW"/>
</dbReference>
<feature type="domain" description="Methyltransferase" evidence="3">
    <location>
        <begin position="112"/>
        <end position="238"/>
    </location>
</feature>
<organism evidence="5 6">
    <name type="scientific">Lentilactobacillus diolivorans DSM 14421</name>
    <dbReference type="NCBI Taxonomy" id="1423739"/>
    <lineage>
        <taxon>Bacteria</taxon>
        <taxon>Bacillati</taxon>
        <taxon>Bacillota</taxon>
        <taxon>Bacilli</taxon>
        <taxon>Lactobacillales</taxon>
        <taxon>Lactobacillaceae</taxon>
        <taxon>Lentilactobacillus</taxon>
    </lineage>
</organism>
<dbReference type="PATRIC" id="fig|1423739.3.peg.1608"/>
<accession>A0A0R1S858</accession>
<keyword evidence="5" id="KW-0489">Methyltransferase</keyword>
<proteinExistence type="predicted"/>
<dbReference type="Proteomes" id="UP000052013">
    <property type="component" value="Unassembled WGS sequence"/>
</dbReference>
<comment type="caution">
    <text evidence="5">The sequence shown here is derived from an EMBL/GenBank/DDBJ whole genome shotgun (WGS) entry which is preliminary data.</text>
</comment>
<dbReference type="STRING" id="1423739.FC85_GL001535"/>
<name>A0A0R1S858_9LACO</name>
<evidence type="ECO:0000256" key="2">
    <source>
        <dbReference type="PIRSR" id="PIRSR018249-2"/>
    </source>
</evidence>
<keyword evidence="5" id="KW-0808">Transferase</keyword>
<dbReference type="InterPro" id="IPR025714">
    <property type="entry name" value="Methyltranfer_dom"/>
</dbReference>
<keyword evidence="1" id="KW-0479">Metal-binding</keyword>
<evidence type="ECO:0000259" key="3">
    <source>
        <dbReference type="Pfam" id="PF13847"/>
    </source>
</evidence>
<keyword evidence="2" id="KW-0949">S-adenosyl-L-methionine</keyword>
<dbReference type="Pfam" id="PF13847">
    <property type="entry name" value="Methyltransf_31"/>
    <property type="match status" value="1"/>
</dbReference>
<dbReference type="SUPFAM" id="SSF53335">
    <property type="entry name" value="S-adenosyl-L-methionine-dependent methyltransferases"/>
    <property type="match status" value="1"/>
</dbReference>
<feature type="domain" description="23S rRNA (guanine(745)-N(1))-methyltransferase N-terminal" evidence="4">
    <location>
        <begin position="38"/>
        <end position="71"/>
    </location>
</feature>
<dbReference type="GO" id="GO:0032259">
    <property type="term" value="P:methylation"/>
    <property type="evidence" value="ECO:0007669"/>
    <property type="project" value="UniProtKB-KW"/>
</dbReference>
<dbReference type="InterPro" id="IPR048647">
    <property type="entry name" value="RlmA_N"/>
</dbReference>
<feature type="binding site" evidence="1">
    <location>
        <position position="61"/>
    </location>
    <ligand>
        <name>Zn(2+)</name>
        <dbReference type="ChEBI" id="CHEBI:29105"/>
    </ligand>
</feature>
<dbReference type="InterPro" id="IPR016718">
    <property type="entry name" value="rRNA_m1G-MeTrfase_A_prd"/>
</dbReference>
<gene>
    <name evidence="5" type="ORF">FC85_GL001535</name>
</gene>
<dbReference type="InterPro" id="IPR029063">
    <property type="entry name" value="SAM-dependent_MTases_sf"/>
</dbReference>
<dbReference type="Pfam" id="PF21302">
    <property type="entry name" value="Zn_ribbon_RlmA"/>
    <property type="match status" value="1"/>
</dbReference>
<evidence type="ECO:0000259" key="4">
    <source>
        <dbReference type="Pfam" id="PF21302"/>
    </source>
</evidence>
<dbReference type="AlphaFoldDB" id="A0A0R1S858"/>
<dbReference type="GO" id="GO:0008168">
    <property type="term" value="F:methyltransferase activity"/>
    <property type="evidence" value="ECO:0007669"/>
    <property type="project" value="UniProtKB-KW"/>
</dbReference>
<feature type="binding site" evidence="2">
    <location>
        <position position="212"/>
    </location>
    <ligand>
        <name>S-adenosyl-L-methionine</name>
        <dbReference type="ChEBI" id="CHEBI:59789"/>
    </ligand>
</feature>
<evidence type="ECO:0000256" key="1">
    <source>
        <dbReference type="PIRSR" id="PIRSR018249-1"/>
    </source>
</evidence>
<protein>
    <submittedName>
        <fullName evidence="5">Methyltransferase domain protein</fullName>
    </submittedName>
</protein>
<feature type="binding site" evidence="2">
    <location>
        <position position="99"/>
    </location>
    <ligand>
        <name>S-adenosyl-L-methionine</name>
        <dbReference type="ChEBI" id="CHEBI:59789"/>
    </ligand>
</feature>
<dbReference type="Gene3D" id="3.40.50.150">
    <property type="entry name" value="Vaccinia Virus protein VP39"/>
    <property type="match status" value="1"/>
</dbReference>
<dbReference type="PIRSF" id="PIRSF018249">
    <property type="entry name" value="MyrA_prd"/>
    <property type="match status" value="1"/>
</dbReference>
<feature type="binding site" evidence="1">
    <location>
        <position position="57"/>
    </location>
    <ligand>
        <name>Zn(2+)</name>
        <dbReference type="ChEBI" id="CHEBI:29105"/>
    </ligand>
</feature>
<evidence type="ECO:0000313" key="5">
    <source>
        <dbReference type="EMBL" id="KRL63732.1"/>
    </source>
</evidence>
<keyword evidence="1" id="KW-0862">Zinc</keyword>
<reference evidence="5 6" key="1">
    <citation type="journal article" date="2015" name="Genome Announc.">
        <title>Expanding the biotechnology potential of lactobacilli through comparative genomics of 213 strains and associated genera.</title>
        <authorList>
            <person name="Sun Z."/>
            <person name="Harris H.M."/>
            <person name="McCann A."/>
            <person name="Guo C."/>
            <person name="Argimon S."/>
            <person name="Zhang W."/>
            <person name="Yang X."/>
            <person name="Jeffery I.B."/>
            <person name="Cooney J.C."/>
            <person name="Kagawa T.F."/>
            <person name="Liu W."/>
            <person name="Song Y."/>
            <person name="Salvetti E."/>
            <person name="Wrobel A."/>
            <person name="Rasinkangas P."/>
            <person name="Parkhill J."/>
            <person name="Rea M.C."/>
            <person name="O'Sullivan O."/>
            <person name="Ritari J."/>
            <person name="Douillard F.P."/>
            <person name="Paul Ross R."/>
            <person name="Yang R."/>
            <person name="Briner A.E."/>
            <person name="Felis G.E."/>
            <person name="de Vos W.M."/>
            <person name="Barrangou R."/>
            <person name="Klaenhammer T.R."/>
            <person name="Caufield P.W."/>
            <person name="Cui Y."/>
            <person name="Zhang H."/>
            <person name="O'Toole P.W."/>
        </authorList>
    </citation>
    <scope>NUCLEOTIDE SEQUENCE [LARGE SCALE GENOMIC DNA]</scope>
    <source>
        <strain evidence="5 6">DSM 14421</strain>
    </source>
</reference>
<dbReference type="CDD" id="cd02440">
    <property type="entry name" value="AdoMet_MTases"/>
    <property type="match status" value="1"/>
</dbReference>